<evidence type="ECO:0000313" key="6">
    <source>
        <dbReference type="Proteomes" id="UP000306509"/>
    </source>
</evidence>
<dbReference type="GO" id="GO:0003700">
    <property type="term" value="F:DNA-binding transcription factor activity"/>
    <property type="evidence" value="ECO:0007669"/>
    <property type="project" value="TreeGrafter"/>
</dbReference>
<gene>
    <name evidence="5" type="primary">cytR_6</name>
    <name evidence="5" type="ORF">DSM106044_04427</name>
</gene>
<keyword evidence="6" id="KW-1185">Reference proteome</keyword>
<dbReference type="PANTHER" id="PTHR30146">
    <property type="entry name" value="LACI-RELATED TRANSCRIPTIONAL REPRESSOR"/>
    <property type="match status" value="1"/>
</dbReference>
<accession>A0A4U8Q235</accession>
<proteinExistence type="predicted"/>
<dbReference type="CDD" id="cd06267">
    <property type="entry name" value="PBP1_LacI_sugar_binding-like"/>
    <property type="match status" value="1"/>
</dbReference>
<reference evidence="5 6" key="1">
    <citation type="journal article" date="2019" name="Anaerobe">
        <title>Detection of Robinsoniella peoriensis in multiple bone samples of a trauma patient.</title>
        <authorList>
            <person name="Schrottner P."/>
            <person name="Hartwich K."/>
            <person name="Bunk B."/>
            <person name="Schober I."/>
            <person name="Helbig S."/>
            <person name="Rudolph W.W."/>
            <person name="Gunzer F."/>
        </authorList>
    </citation>
    <scope>NUCLEOTIDE SEQUENCE [LARGE SCALE GENOMIC DNA]</scope>
    <source>
        <strain evidence="5 6">DSM 106044</strain>
    </source>
</reference>
<keyword evidence="3" id="KW-0804">Transcription</keyword>
<dbReference type="OrthoDB" id="9789891at2"/>
<evidence type="ECO:0000256" key="3">
    <source>
        <dbReference type="ARBA" id="ARBA00023163"/>
    </source>
</evidence>
<dbReference type="Gene3D" id="1.10.260.40">
    <property type="entry name" value="lambda repressor-like DNA-binding domains"/>
    <property type="match status" value="1"/>
</dbReference>
<dbReference type="InterPro" id="IPR000843">
    <property type="entry name" value="HTH_LacI"/>
</dbReference>
<evidence type="ECO:0000256" key="1">
    <source>
        <dbReference type="ARBA" id="ARBA00023015"/>
    </source>
</evidence>
<dbReference type="Pfam" id="PF13377">
    <property type="entry name" value="Peripla_BP_3"/>
    <property type="match status" value="1"/>
</dbReference>
<keyword evidence="2" id="KW-0238">DNA-binding</keyword>
<sequence>MATIKDIAKKLGISPATVSKGLNGASDISEKMRQSVLDAAVELGYKPKSLQGKVMRKICIMVEDMNYENVDQFGYEIISGFEQAAVRNDYEVTIVPTNLSMQTREKYDTFMLKNGYSGAFLLGFRLHDDYLKQLNHTKVPTALLDNYIEDNPWVGYVGTDNFEGMKGVVNHLAAKGHKRIAMLCGNQDSMITERRLNAYKHFLWVNKIDLDLDLIAYGDYHVDCAPLYVPHFLEKGATAIICASDFIASGVIKQLYNMGKKVPEDISVTGYDDLPLARYLTPALTTVRQNRVDLGKSAFILVDSLIKGVPISRIEMRPAFVERDSTCYIMH</sequence>
<comment type="caution">
    <text evidence="5">The sequence shown here is derived from an EMBL/GenBank/DDBJ whole genome shotgun (WGS) entry which is preliminary data.</text>
</comment>
<dbReference type="PANTHER" id="PTHR30146:SF109">
    <property type="entry name" value="HTH-TYPE TRANSCRIPTIONAL REGULATOR GALS"/>
    <property type="match status" value="1"/>
</dbReference>
<dbReference type="SUPFAM" id="SSF53822">
    <property type="entry name" value="Periplasmic binding protein-like I"/>
    <property type="match status" value="1"/>
</dbReference>
<dbReference type="GO" id="GO:0000976">
    <property type="term" value="F:transcription cis-regulatory region binding"/>
    <property type="evidence" value="ECO:0007669"/>
    <property type="project" value="TreeGrafter"/>
</dbReference>
<dbReference type="SMART" id="SM00354">
    <property type="entry name" value="HTH_LACI"/>
    <property type="match status" value="1"/>
</dbReference>
<dbReference type="RefSeq" id="WP_044294636.1">
    <property type="nucleotide sequence ID" value="NZ_CABMJZ010000032.1"/>
</dbReference>
<dbReference type="CDD" id="cd01392">
    <property type="entry name" value="HTH_LacI"/>
    <property type="match status" value="1"/>
</dbReference>
<dbReference type="Proteomes" id="UP000306509">
    <property type="component" value="Unassembled WGS sequence"/>
</dbReference>
<name>A0A4U8Q235_9FIRM</name>
<dbReference type="AlphaFoldDB" id="A0A4U8Q235"/>
<dbReference type="PROSITE" id="PS50932">
    <property type="entry name" value="HTH_LACI_2"/>
    <property type="match status" value="1"/>
</dbReference>
<evidence type="ECO:0000256" key="2">
    <source>
        <dbReference type="ARBA" id="ARBA00023125"/>
    </source>
</evidence>
<evidence type="ECO:0000313" key="5">
    <source>
        <dbReference type="EMBL" id="TLC98676.1"/>
    </source>
</evidence>
<dbReference type="SUPFAM" id="SSF47413">
    <property type="entry name" value="lambda repressor-like DNA-binding domains"/>
    <property type="match status" value="1"/>
</dbReference>
<dbReference type="Pfam" id="PF00356">
    <property type="entry name" value="LacI"/>
    <property type="match status" value="1"/>
</dbReference>
<dbReference type="STRING" id="180332.GCA_000797495_00402"/>
<evidence type="ECO:0000259" key="4">
    <source>
        <dbReference type="PROSITE" id="PS50932"/>
    </source>
</evidence>
<dbReference type="EMBL" id="QGQD01000086">
    <property type="protein sequence ID" value="TLC98676.1"/>
    <property type="molecule type" value="Genomic_DNA"/>
</dbReference>
<dbReference type="InterPro" id="IPR028082">
    <property type="entry name" value="Peripla_BP_I"/>
</dbReference>
<keyword evidence="1" id="KW-0805">Transcription regulation</keyword>
<dbReference type="InterPro" id="IPR046335">
    <property type="entry name" value="LacI/GalR-like_sensor"/>
</dbReference>
<feature type="domain" description="HTH lacI-type" evidence="4">
    <location>
        <begin position="2"/>
        <end position="56"/>
    </location>
</feature>
<organism evidence="5 6">
    <name type="scientific">Robinsoniella peoriensis</name>
    <dbReference type="NCBI Taxonomy" id="180332"/>
    <lineage>
        <taxon>Bacteria</taxon>
        <taxon>Bacillati</taxon>
        <taxon>Bacillota</taxon>
        <taxon>Clostridia</taxon>
        <taxon>Lachnospirales</taxon>
        <taxon>Lachnospiraceae</taxon>
        <taxon>Robinsoniella</taxon>
    </lineage>
</organism>
<dbReference type="InterPro" id="IPR010982">
    <property type="entry name" value="Lambda_DNA-bd_dom_sf"/>
</dbReference>
<dbReference type="Gene3D" id="3.40.50.2300">
    <property type="match status" value="2"/>
</dbReference>
<protein>
    <submittedName>
        <fullName evidence="5">HTH-type transcriptional repressor CytR</fullName>
    </submittedName>
</protein>